<dbReference type="InterPro" id="IPR033985">
    <property type="entry name" value="SusD-like_N"/>
</dbReference>
<keyword evidence="1" id="KW-0732">Signal</keyword>
<accession>A0A642C3T4</accession>
<protein>
    <submittedName>
        <fullName evidence="3">RagB/SusD family nutrient uptake outer membrane protein</fullName>
    </submittedName>
</protein>
<name>A0A642C3T4_BACOV</name>
<feature type="non-terminal residue" evidence="3">
    <location>
        <position position="189"/>
    </location>
</feature>
<dbReference type="Proteomes" id="UP000435985">
    <property type="component" value="Unassembled WGS sequence"/>
</dbReference>
<feature type="chain" id="PRO_5024993719" evidence="1">
    <location>
        <begin position="24"/>
        <end position="189"/>
    </location>
</feature>
<proteinExistence type="predicted"/>
<comment type="caution">
    <text evidence="3">The sequence shown here is derived from an EMBL/GenBank/DDBJ whole genome shotgun (WGS) entry which is preliminary data.</text>
</comment>
<dbReference type="Pfam" id="PF14322">
    <property type="entry name" value="SusD-like_3"/>
    <property type="match status" value="1"/>
</dbReference>
<evidence type="ECO:0000259" key="2">
    <source>
        <dbReference type="Pfam" id="PF14322"/>
    </source>
</evidence>
<feature type="domain" description="SusD-like N-terminal" evidence="2">
    <location>
        <begin position="92"/>
        <end position="173"/>
    </location>
</feature>
<sequence>MKNMKKIIYSAILGFGLSLASCADYLDTDKYFNDTLTFDSLWVNKNYTEGWLANTYLSVWGSNSRKDVRKMDCGPLFWADDLIFGDWLSRDYKNQIFQNGEYTARNQHANDPWGVYYQGIRTASLFIMNVDKCLEMSQSERDDAKAQARFVRAYIYYKLIERYGPVPIMPEEGLDVEKPYDELGTPRNT</sequence>
<organism evidence="3 4">
    <name type="scientific">Bacteroides ovatus</name>
    <dbReference type="NCBI Taxonomy" id="28116"/>
    <lineage>
        <taxon>Bacteria</taxon>
        <taxon>Pseudomonadati</taxon>
        <taxon>Bacteroidota</taxon>
        <taxon>Bacteroidia</taxon>
        <taxon>Bacteroidales</taxon>
        <taxon>Bacteroidaceae</taxon>
        <taxon>Bacteroides</taxon>
    </lineage>
</organism>
<evidence type="ECO:0000313" key="4">
    <source>
        <dbReference type="Proteomes" id="UP000435985"/>
    </source>
</evidence>
<evidence type="ECO:0000256" key="1">
    <source>
        <dbReference type="SAM" id="SignalP"/>
    </source>
</evidence>
<gene>
    <name evidence="3" type="ORF">F3B98_29945</name>
</gene>
<dbReference type="Gene3D" id="1.25.40.390">
    <property type="match status" value="1"/>
</dbReference>
<dbReference type="AlphaFoldDB" id="A0A642C3T4"/>
<dbReference type="InterPro" id="IPR011990">
    <property type="entry name" value="TPR-like_helical_dom_sf"/>
</dbReference>
<feature type="signal peptide" evidence="1">
    <location>
        <begin position="1"/>
        <end position="23"/>
    </location>
</feature>
<dbReference type="PROSITE" id="PS51257">
    <property type="entry name" value="PROKAR_LIPOPROTEIN"/>
    <property type="match status" value="1"/>
</dbReference>
<reference evidence="3 4" key="1">
    <citation type="journal article" date="2019" name="Nat. Med.">
        <title>A library of human gut bacterial isolates paired with longitudinal multiomics data enables mechanistic microbiome research.</title>
        <authorList>
            <person name="Poyet M."/>
            <person name="Groussin M."/>
            <person name="Gibbons S.M."/>
            <person name="Avila-Pacheco J."/>
            <person name="Jiang X."/>
            <person name="Kearney S.M."/>
            <person name="Perrotta A.R."/>
            <person name="Berdy B."/>
            <person name="Zhao S."/>
            <person name="Lieberman T.D."/>
            <person name="Swanson P.K."/>
            <person name="Smith M."/>
            <person name="Roesemann S."/>
            <person name="Alexander J.E."/>
            <person name="Rich S.A."/>
            <person name="Livny J."/>
            <person name="Vlamakis H."/>
            <person name="Clish C."/>
            <person name="Bullock K."/>
            <person name="Deik A."/>
            <person name="Scott J."/>
            <person name="Pierce K.A."/>
            <person name="Xavier R.J."/>
            <person name="Alm E.J."/>
        </authorList>
    </citation>
    <scope>NUCLEOTIDE SEQUENCE [LARGE SCALE GENOMIC DNA]</scope>
    <source>
        <strain evidence="3 4">BIOML-A14</strain>
    </source>
</reference>
<dbReference type="EMBL" id="VWFO01000374">
    <property type="protein sequence ID" value="KAA4653909.1"/>
    <property type="molecule type" value="Genomic_DNA"/>
</dbReference>
<evidence type="ECO:0000313" key="3">
    <source>
        <dbReference type="EMBL" id="KAA4653909.1"/>
    </source>
</evidence>
<dbReference type="SUPFAM" id="SSF48452">
    <property type="entry name" value="TPR-like"/>
    <property type="match status" value="1"/>
</dbReference>